<organism evidence="2 3">
    <name type="scientific">Faecalicoccus pleomorphus</name>
    <dbReference type="NCBI Taxonomy" id="1323"/>
    <lineage>
        <taxon>Bacteria</taxon>
        <taxon>Bacillati</taxon>
        <taxon>Bacillota</taxon>
        <taxon>Erysipelotrichia</taxon>
        <taxon>Erysipelotrichales</taxon>
        <taxon>Erysipelotrichaceae</taxon>
        <taxon>Faecalicoccus</taxon>
    </lineage>
</organism>
<dbReference type="PANTHER" id="PTHR35810">
    <property type="entry name" value="CYTOPLASMIC PROTEIN-RELATED"/>
    <property type="match status" value="1"/>
</dbReference>
<dbReference type="InterPro" id="IPR011204">
    <property type="entry name" value="Virulence_RhuM-like"/>
</dbReference>
<dbReference type="Gene3D" id="1.20.120.1870">
    <property type="entry name" value="Fic/DOC protein, Fido domain"/>
    <property type="match status" value="1"/>
</dbReference>
<comment type="caution">
    <text evidence="2">The sequence shown here is derived from an EMBL/GenBank/DDBJ whole genome shotgun (WGS) entry which is preliminary data.</text>
</comment>
<gene>
    <name evidence="2" type="ORF">DXC78_04020</name>
</gene>
<dbReference type="STRING" id="1123313.GCA_000420345_00917"/>
<dbReference type="Pfam" id="PF02661">
    <property type="entry name" value="Fic"/>
    <property type="match status" value="1"/>
</dbReference>
<dbReference type="AlphaFoldDB" id="A0A3E3E5P1"/>
<dbReference type="Pfam" id="PF13310">
    <property type="entry name" value="Virulence_RhuM"/>
    <property type="match status" value="1"/>
</dbReference>
<name>A0A3E3E5P1_9FIRM</name>
<protein>
    <submittedName>
        <fullName evidence="2">Phosphoribosylaminoimidazolesuccinocarboxamide synthase</fullName>
    </submittedName>
</protein>
<evidence type="ECO:0000313" key="3">
    <source>
        <dbReference type="Proteomes" id="UP000260721"/>
    </source>
</evidence>
<proteinExistence type="predicted"/>
<sequence>MNNDIVIFKNGELELEVSVSEDKETVWLSLDQMAELFKRDRSVIGKHVRNIFKEGELQKESVWAKFAYTAADGKVYDVDYYNLDVIISVGYRVKSKQGTQFRIWATSILKDYMIKGYAVNQKRLEALDRTVKIQSRIIASTLELDEKEVLNVVETYADALSMLDDYDHGCLEKPNGKDTIYRLSYEECRNLIDSMRFESDVFGVEKEAGKLNGILAAVYQNVFGTEVYPSIEEKAANLLYFLIKDHPFADGCKRIGASIFLEFLNKNNHLIIDHRQIISNSALVAITLMIAESRPEEKETMVKLVMNFLK</sequence>
<dbReference type="PROSITE" id="PS51459">
    <property type="entry name" value="FIDO"/>
    <property type="match status" value="1"/>
</dbReference>
<dbReference type="RefSeq" id="WP_117445844.1">
    <property type="nucleotide sequence ID" value="NZ_JBFBOW010000011.1"/>
</dbReference>
<dbReference type="InterPro" id="IPR053737">
    <property type="entry name" value="Type_II_TA_Toxin"/>
</dbReference>
<dbReference type="InterPro" id="IPR003812">
    <property type="entry name" value="Fido"/>
</dbReference>
<evidence type="ECO:0000313" key="2">
    <source>
        <dbReference type="EMBL" id="RGD77101.1"/>
    </source>
</evidence>
<reference evidence="2 3" key="1">
    <citation type="submission" date="2018-08" db="EMBL/GenBank/DDBJ databases">
        <title>A genome reference for cultivated species of the human gut microbiota.</title>
        <authorList>
            <person name="Zou Y."/>
            <person name="Xue W."/>
            <person name="Luo G."/>
        </authorList>
    </citation>
    <scope>NUCLEOTIDE SEQUENCE [LARGE SCALE GENOMIC DNA]</scope>
    <source>
        <strain evidence="2 3">TF08-11</strain>
    </source>
</reference>
<accession>A0A3E3E5P1</accession>
<feature type="domain" description="Fido" evidence="1">
    <location>
        <begin position="144"/>
        <end position="307"/>
    </location>
</feature>
<dbReference type="EMBL" id="QUSK01000007">
    <property type="protein sequence ID" value="RGD77101.1"/>
    <property type="molecule type" value="Genomic_DNA"/>
</dbReference>
<dbReference type="Proteomes" id="UP000260721">
    <property type="component" value="Unassembled WGS sequence"/>
</dbReference>
<evidence type="ECO:0000259" key="1">
    <source>
        <dbReference type="PROSITE" id="PS51459"/>
    </source>
</evidence>
<dbReference type="PANTHER" id="PTHR35810:SF1">
    <property type="entry name" value="CYTOPLASMIC PROTEIN"/>
    <property type="match status" value="1"/>
</dbReference>